<feature type="region of interest" description="Disordered" evidence="1">
    <location>
        <begin position="43"/>
        <end position="64"/>
    </location>
</feature>
<evidence type="ECO:0000313" key="3">
    <source>
        <dbReference type="Proteomes" id="UP000327157"/>
    </source>
</evidence>
<dbReference type="EMBL" id="SMOL01000401">
    <property type="protein sequence ID" value="KAB2618212.1"/>
    <property type="molecule type" value="Genomic_DNA"/>
</dbReference>
<proteinExistence type="predicted"/>
<sequence length="64" mass="6698">MGEELGEEALIGDGGVVGREVVGVKQKGQIQILATGMCATKEGVREDGHGGEWLDRSVDGGDWD</sequence>
<evidence type="ECO:0000313" key="2">
    <source>
        <dbReference type="EMBL" id="KAB2618212.1"/>
    </source>
</evidence>
<comment type="caution">
    <text evidence="2">The sequence shown here is derived from an EMBL/GenBank/DDBJ whole genome shotgun (WGS) entry which is preliminary data.</text>
</comment>
<reference evidence="3" key="2">
    <citation type="submission" date="2019-10" db="EMBL/GenBank/DDBJ databases">
        <title>A de novo genome assembly of a pear dwarfing rootstock.</title>
        <authorList>
            <person name="Wang F."/>
            <person name="Wang J."/>
            <person name="Li S."/>
            <person name="Zhang Y."/>
            <person name="Fang M."/>
            <person name="Ma L."/>
            <person name="Zhao Y."/>
            <person name="Jiang S."/>
        </authorList>
    </citation>
    <scope>NUCLEOTIDE SEQUENCE [LARGE SCALE GENOMIC DNA]</scope>
</reference>
<dbReference type="AlphaFoldDB" id="A0A5N5GWX9"/>
<protein>
    <submittedName>
        <fullName evidence="2">Transport protein SEC23-like</fullName>
    </submittedName>
</protein>
<gene>
    <name evidence="2" type="ORF">D8674_014081</name>
</gene>
<accession>A0A5N5GWX9</accession>
<evidence type="ECO:0000256" key="1">
    <source>
        <dbReference type="SAM" id="MobiDB-lite"/>
    </source>
</evidence>
<reference evidence="2 3" key="3">
    <citation type="submission" date="2019-11" db="EMBL/GenBank/DDBJ databases">
        <title>A de novo genome assembly of a pear dwarfing rootstock.</title>
        <authorList>
            <person name="Wang F."/>
            <person name="Wang J."/>
            <person name="Li S."/>
            <person name="Zhang Y."/>
            <person name="Fang M."/>
            <person name="Ma L."/>
            <person name="Zhao Y."/>
            <person name="Jiang S."/>
        </authorList>
    </citation>
    <scope>NUCLEOTIDE SEQUENCE [LARGE SCALE GENOMIC DNA]</scope>
    <source>
        <strain evidence="2">S2</strain>
        <tissue evidence="2">Leaf</tissue>
    </source>
</reference>
<keyword evidence="3" id="KW-1185">Reference proteome</keyword>
<organism evidence="2 3">
    <name type="scientific">Pyrus ussuriensis x Pyrus communis</name>
    <dbReference type="NCBI Taxonomy" id="2448454"/>
    <lineage>
        <taxon>Eukaryota</taxon>
        <taxon>Viridiplantae</taxon>
        <taxon>Streptophyta</taxon>
        <taxon>Embryophyta</taxon>
        <taxon>Tracheophyta</taxon>
        <taxon>Spermatophyta</taxon>
        <taxon>Magnoliopsida</taxon>
        <taxon>eudicotyledons</taxon>
        <taxon>Gunneridae</taxon>
        <taxon>Pentapetalae</taxon>
        <taxon>rosids</taxon>
        <taxon>fabids</taxon>
        <taxon>Rosales</taxon>
        <taxon>Rosaceae</taxon>
        <taxon>Amygdaloideae</taxon>
        <taxon>Maleae</taxon>
        <taxon>Pyrus</taxon>
    </lineage>
</organism>
<dbReference type="Proteomes" id="UP000327157">
    <property type="component" value="Chromosome 15"/>
</dbReference>
<reference evidence="2 3" key="1">
    <citation type="submission" date="2019-09" db="EMBL/GenBank/DDBJ databases">
        <authorList>
            <person name="Ou C."/>
        </authorList>
    </citation>
    <scope>NUCLEOTIDE SEQUENCE [LARGE SCALE GENOMIC DNA]</scope>
    <source>
        <strain evidence="2">S2</strain>
        <tissue evidence="2">Leaf</tissue>
    </source>
</reference>
<name>A0A5N5GWX9_9ROSA</name>